<protein>
    <recommendedName>
        <fullName evidence="4">Stage II sporulation protein M</fullName>
    </recommendedName>
</protein>
<dbReference type="InterPro" id="IPR002798">
    <property type="entry name" value="SpoIIM-like"/>
</dbReference>
<dbReference type="OrthoDB" id="161024at2"/>
<evidence type="ECO:0008006" key="4">
    <source>
        <dbReference type="Google" id="ProtNLM"/>
    </source>
</evidence>
<feature type="transmembrane region" description="Helical" evidence="1">
    <location>
        <begin position="83"/>
        <end position="104"/>
    </location>
</feature>
<dbReference type="Proteomes" id="UP000188603">
    <property type="component" value="Chromosome"/>
</dbReference>
<accession>A0A1U9K3H9</accession>
<evidence type="ECO:0000313" key="3">
    <source>
        <dbReference type="Proteomes" id="UP000188603"/>
    </source>
</evidence>
<dbReference type="KEGG" id="ntr:B0W44_01040"/>
<dbReference type="AlphaFoldDB" id="A0A1U9K3H9"/>
<evidence type="ECO:0000256" key="1">
    <source>
        <dbReference type="SAM" id="Phobius"/>
    </source>
</evidence>
<proteinExistence type="predicted"/>
<organism evidence="2 3">
    <name type="scientific">Novibacillus thermophilus</name>
    <dbReference type="NCBI Taxonomy" id="1471761"/>
    <lineage>
        <taxon>Bacteria</taxon>
        <taxon>Bacillati</taxon>
        <taxon>Bacillota</taxon>
        <taxon>Bacilli</taxon>
        <taxon>Bacillales</taxon>
        <taxon>Thermoactinomycetaceae</taxon>
        <taxon>Novibacillus</taxon>
    </lineage>
</organism>
<keyword evidence="1" id="KW-0472">Membrane</keyword>
<name>A0A1U9K3H9_9BACL</name>
<dbReference type="EMBL" id="CP019699">
    <property type="protein sequence ID" value="AQS54586.1"/>
    <property type="molecule type" value="Genomic_DNA"/>
</dbReference>
<keyword evidence="1" id="KW-0812">Transmembrane</keyword>
<keyword evidence="3" id="KW-1185">Reference proteome</keyword>
<reference evidence="2 3" key="1">
    <citation type="journal article" date="2015" name="Int. J. Syst. Evol. Microbiol.">
        <title>Novibacillus thermophilus gen. nov., sp. nov., a Gram-staining-negative and moderately thermophilic member of the family Thermoactinomycetaceae.</title>
        <authorList>
            <person name="Yang G."/>
            <person name="Chen J."/>
            <person name="Zhou S."/>
        </authorList>
    </citation>
    <scope>NUCLEOTIDE SEQUENCE [LARGE SCALE GENOMIC DNA]</scope>
    <source>
        <strain evidence="2 3">SG-1</strain>
    </source>
</reference>
<feature type="transmembrane region" description="Helical" evidence="1">
    <location>
        <begin position="110"/>
        <end position="139"/>
    </location>
</feature>
<keyword evidence="1" id="KW-1133">Transmembrane helix</keyword>
<evidence type="ECO:0000313" key="2">
    <source>
        <dbReference type="EMBL" id="AQS54586.1"/>
    </source>
</evidence>
<feature type="transmembrane region" description="Helical" evidence="1">
    <location>
        <begin position="160"/>
        <end position="177"/>
    </location>
</feature>
<dbReference type="Pfam" id="PF01944">
    <property type="entry name" value="SpoIIM"/>
    <property type="match status" value="1"/>
</dbReference>
<feature type="transmembrane region" description="Helical" evidence="1">
    <location>
        <begin position="58"/>
        <end position="76"/>
    </location>
</feature>
<sequence length="192" mass="21658">MIDLISRIIFRNSRIFLLAFFIWFTITVFPYLIVLFNIELDIPEQLRSFDNYLTNDITWHEIFIHNFISATAMIILGNLSGGLIAVLLLVYNASIVAIAAYIAFLKGDSIGYSIMIFLPHGIFEVPAIFCSFLLGMSTFKALINKIYSEEVIPNDSTKDKIAILIFMLLSLLVASIIESTVTPKFSAVFINN</sequence>
<gene>
    <name evidence="2" type="ORF">B0W44_01040</name>
</gene>
<feature type="transmembrane region" description="Helical" evidence="1">
    <location>
        <begin position="15"/>
        <end position="38"/>
    </location>
</feature>